<dbReference type="GO" id="GO:0003677">
    <property type="term" value="F:DNA binding"/>
    <property type="evidence" value="ECO:0007669"/>
    <property type="project" value="UniProtKB-UniRule"/>
</dbReference>
<feature type="domain" description="HTH tetR-type" evidence="3">
    <location>
        <begin position="9"/>
        <end position="69"/>
    </location>
</feature>
<protein>
    <submittedName>
        <fullName evidence="4">TetR/AcrR family transcriptional regulator</fullName>
    </submittedName>
</protein>
<name>A0A345P6P6_9GAMM</name>
<dbReference type="EMBL" id="CP031222">
    <property type="protein sequence ID" value="AXI02955.1"/>
    <property type="molecule type" value="Genomic_DNA"/>
</dbReference>
<keyword evidence="1 2" id="KW-0238">DNA-binding</keyword>
<evidence type="ECO:0000259" key="3">
    <source>
        <dbReference type="PROSITE" id="PS50977"/>
    </source>
</evidence>
<dbReference type="InterPro" id="IPR001647">
    <property type="entry name" value="HTH_TetR"/>
</dbReference>
<feature type="DNA-binding region" description="H-T-H motif" evidence="2">
    <location>
        <begin position="32"/>
        <end position="51"/>
    </location>
</feature>
<gene>
    <name evidence="4" type="ORF">HYN46_08960</name>
</gene>
<dbReference type="InterPro" id="IPR050624">
    <property type="entry name" value="HTH-type_Tx_Regulator"/>
</dbReference>
<dbReference type="PANTHER" id="PTHR43479">
    <property type="entry name" value="ACREF/ENVCD OPERON REPRESSOR-RELATED"/>
    <property type="match status" value="1"/>
</dbReference>
<reference evidence="4 5" key="1">
    <citation type="submission" date="2018-07" db="EMBL/GenBank/DDBJ databases">
        <title>Genome sequencing of Moraxellaceae gen. HYN0046.</title>
        <authorList>
            <person name="Kim M."/>
            <person name="Yi H."/>
        </authorList>
    </citation>
    <scope>NUCLEOTIDE SEQUENCE [LARGE SCALE GENOMIC DNA]</scope>
    <source>
        <strain evidence="4 5">HYN0046</strain>
    </source>
</reference>
<dbReference type="PANTHER" id="PTHR43479:SF11">
    <property type="entry name" value="ACREF_ENVCD OPERON REPRESSOR-RELATED"/>
    <property type="match status" value="1"/>
</dbReference>
<dbReference type="PRINTS" id="PR00455">
    <property type="entry name" value="HTHTETR"/>
</dbReference>
<dbReference type="Gene3D" id="1.10.357.10">
    <property type="entry name" value="Tetracycline Repressor, domain 2"/>
    <property type="match status" value="1"/>
</dbReference>
<evidence type="ECO:0000256" key="1">
    <source>
        <dbReference type="ARBA" id="ARBA00023125"/>
    </source>
</evidence>
<evidence type="ECO:0000256" key="2">
    <source>
        <dbReference type="PROSITE-ProRule" id="PRU00335"/>
    </source>
</evidence>
<dbReference type="SUPFAM" id="SSF48498">
    <property type="entry name" value="Tetracyclin repressor-like, C-terminal domain"/>
    <property type="match status" value="1"/>
</dbReference>
<dbReference type="KEGG" id="mbah:HYN46_08960"/>
<organism evidence="4 5">
    <name type="scientific">Aquirhabdus parva</name>
    <dbReference type="NCBI Taxonomy" id="2283318"/>
    <lineage>
        <taxon>Bacteria</taxon>
        <taxon>Pseudomonadati</taxon>
        <taxon>Pseudomonadota</taxon>
        <taxon>Gammaproteobacteria</taxon>
        <taxon>Moraxellales</taxon>
        <taxon>Moraxellaceae</taxon>
        <taxon>Aquirhabdus</taxon>
    </lineage>
</organism>
<dbReference type="SUPFAM" id="SSF46689">
    <property type="entry name" value="Homeodomain-like"/>
    <property type="match status" value="1"/>
</dbReference>
<accession>A0A345P6P6</accession>
<dbReference type="Proteomes" id="UP000253940">
    <property type="component" value="Chromosome"/>
</dbReference>
<evidence type="ECO:0000313" key="5">
    <source>
        <dbReference type="Proteomes" id="UP000253940"/>
    </source>
</evidence>
<dbReference type="InterPro" id="IPR009057">
    <property type="entry name" value="Homeodomain-like_sf"/>
</dbReference>
<dbReference type="Pfam" id="PF00440">
    <property type="entry name" value="TetR_N"/>
    <property type="match status" value="1"/>
</dbReference>
<dbReference type="InterPro" id="IPR036271">
    <property type="entry name" value="Tet_transcr_reg_TetR-rel_C_sf"/>
</dbReference>
<dbReference type="AlphaFoldDB" id="A0A345P6P6"/>
<dbReference type="PROSITE" id="PS50977">
    <property type="entry name" value="HTH_TETR_2"/>
    <property type="match status" value="1"/>
</dbReference>
<sequence length="198" mass="22700">MREMTPRTNDKRKNILKAALACFTQYGIESTTIEQIRDLSDTSVGSLYHHFGNKEGIASSLYKEGLRQFMRGLSEQMHSVTSIEQMIAVTVHSNLDWIVENPDWARFIFNHRHVLKENAQEDSFKAEVKTAHLEMTNQWLSLSDSDRLIPMPLDVYQAILIGPTHHYAKEWLGGRAETSPKEMGDYLINMACRCLLLS</sequence>
<proteinExistence type="predicted"/>
<dbReference type="OrthoDB" id="5816932at2"/>
<keyword evidence="5" id="KW-1185">Reference proteome</keyword>
<evidence type="ECO:0000313" key="4">
    <source>
        <dbReference type="EMBL" id="AXI02955.1"/>
    </source>
</evidence>